<keyword evidence="2" id="KW-1185">Reference proteome</keyword>
<comment type="caution">
    <text evidence="1">The sequence shown here is derived from an EMBL/GenBank/DDBJ whole genome shotgun (WGS) entry which is preliminary data.</text>
</comment>
<evidence type="ECO:0000313" key="2">
    <source>
        <dbReference type="Proteomes" id="UP000306236"/>
    </source>
</evidence>
<organism evidence="1 2">
    <name type="scientific">Lampropedia aestuarii</name>
    <dbReference type="NCBI Taxonomy" id="2562762"/>
    <lineage>
        <taxon>Bacteria</taxon>
        <taxon>Pseudomonadati</taxon>
        <taxon>Pseudomonadota</taxon>
        <taxon>Betaproteobacteria</taxon>
        <taxon>Burkholderiales</taxon>
        <taxon>Comamonadaceae</taxon>
        <taxon>Lampropedia</taxon>
    </lineage>
</organism>
<gene>
    <name evidence="1" type="ORF">E8K88_02540</name>
</gene>
<protein>
    <submittedName>
        <fullName evidence="1">Uncharacterized protein</fullName>
    </submittedName>
</protein>
<evidence type="ECO:0000313" key="1">
    <source>
        <dbReference type="EMBL" id="THJ36162.1"/>
    </source>
</evidence>
<proteinExistence type="predicted"/>
<dbReference type="Proteomes" id="UP000306236">
    <property type="component" value="Unassembled WGS sequence"/>
</dbReference>
<name>A0A4V3YXQ8_9BURK</name>
<sequence length="311" mass="33609">MAKATGKLFRSFPTQSVTHAAMKGMHDYLLAIGLSSFAHANRYDVDGDVSQAPPSSSNPPWASKWMFYSFTDSLQSESPIFVGFRIEKTFQISAPATTFYTIGWAVCDRISDAGEPSGRALSTIASTSSTGLSHSTIYEDHAGDYLRYTGDSLTVSIGASFIRQTSAAGQVFYKSCSFFHVERQRKNDGALSDGFAIVADLNAPGVAGTDVTVFATNSSDYSTSPTWAYRSGGTAKKTSGLVPIVAPIYYPVSGTGEGAVFRRIFTVQLGHSDIYSDVVLDFSGVDKLYLSYWNARAYPASPDFGYLLENE</sequence>
<dbReference type="AlphaFoldDB" id="A0A4V3YXQ8"/>
<reference evidence="1 2" key="1">
    <citation type="submission" date="2019-04" db="EMBL/GenBank/DDBJ databases">
        <title>Lampropedia sp YIM MLB12 draf genome.</title>
        <authorList>
            <person name="Wang Y.-X."/>
        </authorList>
    </citation>
    <scope>NUCLEOTIDE SEQUENCE [LARGE SCALE GENOMIC DNA]</scope>
    <source>
        <strain evidence="1 2">YIM MLB12</strain>
    </source>
</reference>
<dbReference type="RefSeq" id="WP_136405068.1">
    <property type="nucleotide sequence ID" value="NZ_SSWX01000002.1"/>
</dbReference>
<dbReference type="EMBL" id="SSWX01000002">
    <property type="protein sequence ID" value="THJ36162.1"/>
    <property type="molecule type" value="Genomic_DNA"/>
</dbReference>
<accession>A0A4V3YXQ8</accession>